<evidence type="ECO:0000256" key="12">
    <source>
        <dbReference type="RuleBase" id="RU363032"/>
    </source>
</evidence>
<dbReference type="GO" id="GO:0055085">
    <property type="term" value="P:transmembrane transport"/>
    <property type="evidence" value="ECO:0007669"/>
    <property type="project" value="InterPro"/>
</dbReference>
<keyword evidence="7" id="KW-0921">Nickel transport</keyword>
<accession>A0AAW4YBA8</accession>
<dbReference type="PANTHER" id="PTHR43386:SF1">
    <property type="entry name" value="D,D-DIPEPTIDE TRANSPORT SYSTEM PERMEASE PROTEIN DDPC-RELATED"/>
    <property type="match status" value="1"/>
</dbReference>
<evidence type="ECO:0000256" key="10">
    <source>
        <dbReference type="ARBA" id="ARBA00038669"/>
    </source>
</evidence>
<organism evidence="14 15">
    <name type="scientific">Staphylococcus aureus</name>
    <dbReference type="NCBI Taxonomy" id="1280"/>
    <lineage>
        <taxon>Bacteria</taxon>
        <taxon>Bacillati</taxon>
        <taxon>Bacillota</taxon>
        <taxon>Bacilli</taxon>
        <taxon>Bacillales</taxon>
        <taxon>Staphylococcaceae</taxon>
        <taxon>Staphylococcus</taxon>
    </lineage>
</organism>
<evidence type="ECO:0000256" key="3">
    <source>
        <dbReference type="ARBA" id="ARBA00022475"/>
    </source>
</evidence>
<keyword evidence="4" id="KW-0533">Nickel</keyword>
<comment type="subunit">
    <text evidence="10">The complex is composed of two ATP-binding proteins (NikD and NikE), two transmembrane proteins (NikB and NikC) and a solute-binding protein (NikA).</text>
</comment>
<keyword evidence="7" id="KW-0406">Ion transport</keyword>
<evidence type="ECO:0000256" key="4">
    <source>
        <dbReference type="ARBA" id="ARBA00022596"/>
    </source>
</evidence>
<feature type="domain" description="ABC transmembrane type-1" evidence="13">
    <location>
        <begin position="46"/>
        <end position="235"/>
    </location>
</feature>
<dbReference type="EMBL" id="JAIUEN010000270">
    <property type="protein sequence ID" value="MCE3363704.1"/>
    <property type="molecule type" value="Genomic_DNA"/>
</dbReference>
<evidence type="ECO:0000256" key="6">
    <source>
        <dbReference type="ARBA" id="ARBA00022989"/>
    </source>
</evidence>
<evidence type="ECO:0000256" key="11">
    <source>
        <dbReference type="ARBA" id="ARBA00044773"/>
    </source>
</evidence>
<dbReference type="GO" id="GO:0005886">
    <property type="term" value="C:plasma membrane"/>
    <property type="evidence" value="ECO:0007669"/>
    <property type="project" value="UniProtKB-SubCell"/>
</dbReference>
<evidence type="ECO:0000256" key="7">
    <source>
        <dbReference type="ARBA" id="ARBA00023112"/>
    </source>
</evidence>
<sequence length="253" mass="28379">ILQFFVNSADATKVNLSQTFEPISWTHLLGTDDYGRDLFTRVIVGARSTLFITILTLIAIVIIGVTLGLLAGYKKGWIERIILRIVDIGLSIPEFIIMIALASFFQPSIWNLVIAITIIKWMNYTRLTRSIVNSEITKPYIKTAKLFHVPTRVILLRHLTPKIMPSIIVLMVVDFGKIILYISSLSFIGLGAQPPTPEWGAMLQLGRDFISSHPIMLIAPASVIATTILIFNLTGDALRDKLLKQRGEYYESH</sequence>
<evidence type="ECO:0000256" key="8">
    <source>
        <dbReference type="ARBA" id="ARBA00023136"/>
    </source>
</evidence>
<evidence type="ECO:0000259" key="13">
    <source>
        <dbReference type="PROSITE" id="PS50928"/>
    </source>
</evidence>
<dbReference type="PROSITE" id="PS50928">
    <property type="entry name" value="ABC_TM1"/>
    <property type="match status" value="1"/>
</dbReference>
<keyword evidence="3" id="KW-1003">Cell membrane</keyword>
<feature type="non-terminal residue" evidence="14">
    <location>
        <position position="1"/>
    </location>
</feature>
<keyword evidence="2 12" id="KW-0813">Transport</keyword>
<dbReference type="AlphaFoldDB" id="A0AAW4YBA8"/>
<evidence type="ECO:0000313" key="14">
    <source>
        <dbReference type="EMBL" id="MCE3363704.1"/>
    </source>
</evidence>
<feature type="transmembrane region" description="Helical" evidence="12">
    <location>
        <begin position="212"/>
        <end position="234"/>
    </location>
</feature>
<protein>
    <recommendedName>
        <fullName evidence="11">Nickel import system permease protein NikC</fullName>
    </recommendedName>
</protein>
<evidence type="ECO:0000256" key="5">
    <source>
        <dbReference type="ARBA" id="ARBA00022692"/>
    </source>
</evidence>
<reference evidence="14" key="2">
    <citation type="submission" date="2023-08" db="EMBL/GenBank/DDBJ databases">
        <authorList>
            <person name="Zhao H."/>
            <person name="Wang X."/>
        </authorList>
    </citation>
    <scope>NUCLEOTIDE SEQUENCE</scope>
    <source>
        <strain evidence="14">NC-4</strain>
    </source>
</reference>
<evidence type="ECO:0000256" key="2">
    <source>
        <dbReference type="ARBA" id="ARBA00022448"/>
    </source>
</evidence>
<proteinExistence type="inferred from homology"/>
<dbReference type="SUPFAM" id="SSF161098">
    <property type="entry name" value="MetI-like"/>
    <property type="match status" value="1"/>
</dbReference>
<evidence type="ECO:0000313" key="15">
    <source>
        <dbReference type="Proteomes" id="UP001200271"/>
    </source>
</evidence>
<keyword evidence="8 12" id="KW-0472">Membrane</keyword>
<comment type="caution">
    <text evidence="14">The sequence shown here is derived from an EMBL/GenBank/DDBJ whole genome shotgun (WGS) entry which is preliminary data.</text>
</comment>
<keyword evidence="6 12" id="KW-1133">Transmembrane helix</keyword>
<feature type="transmembrane region" description="Helical" evidence="12">
    <location>
        <begin position="50"/>
        <end position="70"/>
    </location>
</feature>
<name>A0AAW4YBA8_STAAU</name>
<keyword evidence="5 12" id="KW-0812">Transmembrane</keyword>
<comment type="subcellular location">
    <subcellularLocation>
        <location evidence="1 12">Cell membrane</location>
        <topology evidence="1 12">Multi-pass membrane protein</topology>
    </subcellularLocation>
</comment>
<reference evidence="14" key="1">
    <citation type="journal article" date="2021" name="Front Med (Lausanne)">
        <title>The Prevalence and Determinants of Fusidic Acid Resistance Among Methicillin-Resistant Staphylococcus aureus Clinical Isolates in China.</title>
        <authorList>
            <person name="Zhao H."/>
            <person name="Wang X."/>
            <person name="Wang B."/>
            <person name="Xu Y."/>
            <person name="Rao L."/>
            <person name="Wan B."/>
            <person name="Guo Y."/>
            <person name="Wu X."/>
            <person name="Yu J."/>
            <person name="Chen L."/>
            <person name="Li M."/>
            <person name="Yu F."/>
        </authorList>
    </citation>
    <scope>NUCLEOTIDE SEQUENCE</scope>
    <source>
        <strain evidence="14">NC-4</strain>
    </source>
</reference>
<dbReference type="NCBIfam" id="NF045474">
    <property type="entry name" value="Opp2C"/>
    <property type="match status" value="1"/>
</dbReference>
<dbReference type="Gene3D" id="1.10.3720.10">
    <property type="entry name" value="MetI-like"/>
    <property type="match status" value="1"/>
</dbReference>
<dbReference type="InterPro" id="IPR050366">
    <property type="entry name" value="BP-dependent_transpt_permease"/>
</dbReference>
<dbReference type="Proteomes" id="UP001200271">
    <property type="component" value="Unassembled WGS sequence"/>
</dbReference>
<dbReference type="InterPro" id="IPR000515">
    <property type="entry name" value="MetI-like"/>
</dbReference>
<dbReference type="GO" id="GO:0015675">
    <property type="term" value="P:nickel cation transport"/>
    <property type="evidence" value="ECO:0007669"/>
    <property type="project" value="UniProtKB-KW"/>
</dbReference>
<comment type="similarity">
    <text evidence="9">Belongs to the binding-protein-dependent transport system permease family. OppBC subfamily.</text>
</comment>
<evidence type="ECO:0000256" key="1">
    <source>
        <dbReference type="ARBA" id="ARBA00004651"/>
    </source>
</evidence>
<dbReference type="InterPro" id="IPR035906">
    <property type="entry name" value="MetI-like_sf"/>
</dbReference>
<dbReference type="Pfam" id="PF00528">
    <property type="entry name" value="BPD_transp_1"/>
    <property type="match status" value="1"/>
</dbReference>
<dbReference type="PANTHER" id="PTHR43386">
    <property type="entry name" value="OLIGOPEPTIDE TRANSPORT SYSTEM PERMEASE PROTEIN APPC"/>
    <property type="match status" value="1"/>
</dbReference>
<dbReference type="CDD" id="cd06261">
    <property type="entry name" value="TM_PBP2"/>
    <property type="match status" value="1"/>
</dbReference>
<evidence type="ECO:0000256" key="9">
    <source>
        <dbReference type="ARBA" id="ARBA00024202"/>
    </source>
</evidence>
<feature type="transmembrane region" description="Helical" evidence="12">
    <location>
        <begin position="167"/>
        <end position="192"/>
    </location>
</feature>
<gene>
    <name evidence="14" type="ORF">LB359_15705</name>
</gene>
<dbReference type="InterPro" id="IPR053385">
    <property type="entry name" value="ABC_transport_permease"/>
</dbReference>